<reference evidence="1" key="1">
    <citation type="journal article" date="2021" name="Mol. Ecol. Resour.">
        <title>Apolygus lucorum genome provides insights into omnivorousness and mesophyll feeding.</title>
        <authorList>
            <person name="Liu Y."/>
            <person name="Liu H."/>
            <person name="Wang H."/>
            <person name="Huang T."/>
            <person name="Liu B."/>
            <person name="Yang B."/>
            <person name="Yin L."/>
            <person name="Li B."/>
            <person name="Zhang Y."/>
            <person name="Zhang S."/>
            <person name="Jiang F."/>
            <person name="Zhang X."/>
            <person name="Ren Y."/>
            <person name="Wang B."/>
            <person name="Wang S."/>
            <person name="Lu Y."/>
            <person name="Wu K."/>
            <person name="Fan W."/>
            <person name="Wang G."/>
        </authorList>
    </citation>
    <scope>NUCLEOTIDE SEQUENCE</scope>
    <source>
        <strain evidence="1">12Hb</strain>
    </source>
</reference>
<evidence type="ECO:0000313" key="2">
    <source>
        <dbReference type="Proteomes" id="UP000466442"/>
    </source>
</evidence>
<evidence type="ECO:0000313" key="1">
    <source>
        <dbReference type="EMBL" id="KAF6216219.1"/>
    </source>
</evidence>
<gene>
    <name evidence="1" type="ORF">GE061_000559</name>
</gene>
<organism evidence="1 2">
    <name type="scientific">Apolygus lucorum</name>
    <name type="common">Small green plant bug</name>
    <name type="synonym">Lygocoris lucorum</name>
    <dbReference type="NCBI Taxonomy" id="248454"/>
    <lineage>
        <taxon>Eukaryota</taxon>
        <taxon>Metazoa</taxon>
        <taxon>Ecdysozoa</taxon>
        <taxon>Arthropoda</taxon>
        <taxon>Hexapoda</taxon>
        <taxon>Insecta</taxon>
        <taxon>Pterygota</taxon>
        <taxon>Neoptera</taxon>
        <taxon>Paraneoptera</taxon>
        <taxon>Hemiptera</taxon>
        <taxon>Heteroptera</taxon>
        <taxon>Panheteroptera</taxon>
        <taxon>Cimicomorpha</taxon>
        <taxon>Miridae</taxon>
        <taxon>Mirini</taxon>
        <taxon>Apolygus</taxon>
    </lineage>
</organism>
<keyword evidence="2" id="KW-1185">Reference proteome</keyword>
<dbReference type="Proteomes" id="UP000466442">
    <property type="component" value="Linkage Group LG1"/>
</dbReference>
<evidence type="ECO:0008006" key="3">
    <source>
        <dbReference type="Google" id="ProtNLM"/>
    </source>
</evidence>
<sequence length="147" mass="16022">MYLSTQVHLESRTPAYANEDEVPFAPEITVAIPPSEAGTHQNCLKGVFQNQQWLGNELDPVDWSRELTKNGLVPITTLQLTASEKLLQLINCMCGKGCQARSGCKRAALLSKKHCQGCEGLCCKTDCACNSDDEGVDDDKFKSRGTG</sequence>
<dbReference type="AlphaFoldDB" id="A0A8S9Y663"/>
<dbReference type="OrthoDB" id="8195485at2759"/>
<name>A0A8S9Y663_APOLU</name>
<proteinExistence type="predicted"/>
<accession>A0A8S9Y663</accession>
<dbReference type="EMBL" id="WIXP02000001">
    <property type="protein sequence ID" value="KAF6216219.1"/>
    <property type="molecule type" value="Genomic_DNA"/>
</dbReference>
<protein>
    <recommendedName>
        <fullName evidence="3">Tesmin/TSO1-like CXC domain-containing protein</fullName>
    </recommendedName>
</protein>
<comment type="caution">
    <text evidence="1">The sequence shown here is derived from an EMBL/GenBank/DDBJ whole genome shotgun (WGS) entry which is preliminary data.</text>
</comment>